<name>A0A0F8XYK6_9ZZZZ</name>
<organism evidence="1">
    <name type="scientific">marine sediment metagenome</name>
    <dbReference type="NCBI Taxonomy" id="412755"/>
    <lineage>
        <taxon>unclassified sequences</taxon>
        <taxon>metagenomes</taxon>
        <taxon>ecological metagenomes</taxon>
    </lineage>
</organism>
<feature type="non-terminal residue" evidence="1">
    <location>
        <position position="47"/>
    </location>
</feature>
<evidence type="ECO:0000313" key="1">
    <source>
        <dbReference type="EMBL" id="KKK47059.1"/>
    </source>
</evidence>
<dbReference type="AlphaFoldDB" id="A0A0F8XYK6"/>
<protein>
    <submittedName>
        <fullName evidence="1">Uncharacterized protein</fullName>
    </submittedName>
</protein>
<comment type="caution">
    <text evidence="1">The sequence shown here is derived from an EMBL/GenBank/DDBJ whole genome shotgun (WGS) entry which is preliminary data.</text>
</comment>
<sequence length="47" mass="5524">MKKLIREVSNNMVQITTVDERWYARPVKIPETGLPSYEFVPSVTWIT</sequence>
<proteinExistence type="predicted"/>
<dbReference type="EMBL" id="LAZR01069768">
    <property type="protein sequence ID" value="KKK47059.1"/>
    <property type="molecule type" value="Genomic_DNA"/>
</dbReference>
<gene>
    <name evidence="1" type="ORF">LCGC14_3158980</name>
</gene>
<accession>A0A0F8XYK6</accession>
<reference evidence="1" key="1">
    <citation type="journal article" date="2015" name="Nature">
        <title>Complex archaea that bridge the gap between prokaryotes and eukaryotes.</title>
        <authorList>
            <person name="Spang A."/>
            <person name="Saw J.H."/>
            <person name="Jorgensen S.L."/>
            <person name="Zaremba-Niedzwiedzka K."/>
            <person name="Martijn J."/>
            <person name="Lind A.E."/>
            <person name="van Eijk R."/>
            <person name="Schleper C."/>
            <person name="Guy L."/>
            <person name="Ettema T.J."/>
        </authorList>
    </citation>
    <scope>NUCLEOTIDE SEQUENCE</scope>
</reference>